<evidence type="ECO:0000313" key="3">
    <source>
        <dbReference type="Proteomes" id="UP000179266"/>
    </source>
</evidence>
<dbReference type="InterPro" id="IPR041705">
    <property type="entry name" value="PIN_Sll0205"/>
</dbReference>
<accession>A0A1F7S305</accession>
<dbReference type="InterPro" id="IPR052919">
    <property type="entry name" value="TA_system_RNase"/>
</dbReference>
<dbReference type="Proteomes" id="UP000179266">
    <property type="component" value="Unassembled WGS sequence"/>
</dbReference>
<comment type="caution">
    <text evidence="2">The sequence shown here is derived from an EMBL/GenBank/DDBJ whole genome shotgun (WGS) entry which is preliminary data.</text>
</comment>
<dbReference type="SUPFAM" id="SSF88723">
    <property type="entry name" value="PIN domain-like"/>
    <property type="match status" value="1"/>
</dbReference>
<name>A0A1F7S305_9BACT</name>
<feature type="domain" description="PIN" evidence="1">
    <location>
        <begin position="3"/>
        <end position="125"/>
    </location>
</feature>
<organism evidence="2 3">
    <name type="scientific">Candidatus Schekmanbacteria bacterium RBG_13_48_7</name>
    <dbReference type="NCBI Taxonomy" id="1817878"/>
    <lineage>
        <taxon>Bacteria</taxon>
        <taxon>Candidatus Schekmaniibacteriota</taxon>
    </lineage>
</organism>
<dbReference type="PANTHER" id="PTHR36173">
    <property type="entry name" value="RIBONUCLEASE VAPC16-RELATED"/>
    <property type="match status" value="1"/>
</dbReference>
<protein>
    <recommendedName>
        <fullName evidence="1">PIN domain-containing protein</fullName>
    </recommendedName>
</protein>
<dbReference type="InterPro" id="IPR002716">
    <property type="entry name" value="PIN_dom"/>
</dbReference>
<evidence type="ECO:0000259" key="1">
    <source>
        <dbReference type="Pfam" id="PF01850"/>
    </source>
</evidence>
<dbReference type="CDD" id="cd09872">
    <property type="entry name" value="PIN_Sll0205-like"/>
    <property type="match status" value="1"/>
</dbReference>
<proteinExistence type="predicted"/>
<dbReference type="Pfam" id="PF01850">
    <property type="entry name" value="PIN"/>
    <property type="match status" value="1"/>
</dbReference>
<dbReference type="InterPro" id="IPR029060">
    <property type="entry name" value="PIN-like_dom_sf"/>
</dbReference>
<reference evidence="2 3" key="1">
    <citation type="journal article" date="2016" name="Nat. Commun.">
        <title>Thousands of microbial genomes shed light on interconnected biogeochemical processes in an aquifer system.</title>
        <authorList>
            <person name="Anantharaman K."/>
            <person name="Brown C.T."/>
            <person name="Hug L.A."/>
            <person name="Sharon I."/>
            <person name="Castelle C.J."/>
            <person name="Probst A.J."/>
            <person name="Thomas B.C."/>
            <person name="Singh A."/>
            <person name="Wilkins M.J."/>
            <person name="Karaoz U."/>
            <person name="Brodie E.L."/>
            <person name="Williams K.H."/>
            <person name="Hubbard S.S."/>
            <person name="Banfield J.F."/>
        </authorList>
    </citation>
    <scope>NUCLEOTIDE SEQUENCE [LARGE SCALE GENOMIC DNA]</scope>
</reference>
<dbReference type="AlphaFoldDB" id="A0A1F7S305"/>
<dbReference type="EMBL" id="MGDD01000044">
    <property type="protein sequence ID" value="OGL48149.1"/>
    <property type="molecule type" value="Genomic_DNA"/>
</dbReference>
<sequence>MSYVTDTHALIWYMTDAPELSEKVRKIFVNTDNNEESIYIPCIIFFELLYLFEKKKIAADFDFIIKKLEFSRNYRIEPLCLPIIKKSREVPRAIVKDPWDRLIAATSLHLNLPLISRDKILSKIGIKTIW</sequence>
<gene>
    <name evidence="2" type="ORF">A2161_12825</name>
</gene>
<dbReference type="PANTHER" id="PTHR36173:SF1">
    <property type="entry name" value="RIBONUCLEASE VAPC22"/>
    <property type="match status" value="1"/>
</dbReference>
<dbReference type="Gene3D" id="3.40.50.1010">
    <property type="entry name" value="5'-nuclease"/>
    <property type="match status" value="1"/>
</dbReference>
<evidence type="ECO:0000313" key="2">
    <source>
        <dbReference type="EMBL" id="OGL48149.1"/>
    </source>
</evidence>